<protein>
    <submittedName>
        <fullName evidence="2">Uncharacterized protein</fullName>
    </submittedName>
</protein>
<gene>
    <name evidence="2" type="ORF">Pmar_PMAR013716</name>
</gene>
<feature type="compositionally biased region" description="Basic and acidic residues" evidence="1">
    <location>
        <begin position="278"/>
        <end position="287"/>
    </location>
</feature>
<sequence>MAVRGSGGLVTTAEPARALTYYENPHKRGASVTVLIPGFMAKVDKTVPLVNKEDVLQAYRRLPTNAKQELLTIIDAQLVSRVNEIHKEAKREDTLCTRQQPKSKRLVGLSAFYLFNSTKLMQGILDPSGAQALAHDRSIKPDVLQPKYHTVLNETLLPLWYRLTDFAAEDPRYVSVDGIVAQALEFSDVGVNSNEAPKVPLEPVEGPPLMITYGQESFSNDEWHAVGEAKTRKNSPFITKVSSLLSPRRLARRRAAAKEAAASLQSTKPDEETVAVAKAKEHSDELQSRPGNIEGILSVKRTFICFEEEPTDECLCYHPPMLSKEAPF</sequence>
<feature type="region of interest" description="Disordered" evidence="1">
    <location>
        <begin position="259"/>
        <end position="289"/>
    </location>
</feature>
<dbReference type="GeneID" id="9040835"/>
<evidence type="ECO:0000313" key="3">
    <source>
        <dbReference type="Proteomes" id="UP000007800"/>
    </source>
</evidence>
<dbReference type="InParanoid" id="C5LY37"/>
<reference evidence="2 3" key="1">
    <citation type="submission" date="2008-07" db="EMBL/GenBank/DDBJ databases">
        <authorList>
            <person name="El-Sayed N."/>
            <person name="Caler E."/>
            <person name="Inman J."/>
            <person name="Amedeo P."/>
            <person name="Hass B."/>
            <person name="Wortman J."/>
        </authorList>
    </citation>
    <scope>NUCLEOTIDE SEQUENCE [LARGE SCALE GENOMIC DNA]</scope>
    <source>
        <strain evidence="3">ATCC 50983 / TXsc</strain>
    </source>
</reference>
<accession>C5LY37</accession>
<dbReference type="AlphaFoldDB" id="C5LY37"/>
<proteinExistence type="predicted"/>
<dbReference type="RefSeq" id="XP_002765650.1">
    <property type="nucleotide sequence ID" value="XM_002765604.1"/>
</dbReference>
<keyword evidence="3" id="KW-1185">Reference proteome</keyword>
<evidence type="ECO:0000256" key="1">
    <source>
        <dbReference type="SAM" id="MobiDB-lite"/>
    </source>
</evidence>
<dbReference type="Proteomes" id="UP000007800">
    <property type="component" value="Unassembled WGS sequence"/>
</dbReference>
<evidence type="ECO:0000313" key="2">
    <source>
        <dbReference type="EMBL" id="EEQ98367.1"/>
    </source>
</evidence>
<dbReference type="EMBL" id="GG686772">
    <property type="protein sequence ID" value="EEQ98367.1"/>
    <property type="molecule type" value="Genomic_DNA"/>
</dbReference>
<organism evidence="3">
    <name type="scientific">Perkinsus marinus (strain ATCC 50983 / TXsc)</name>
    <dbReference type="NCBI Taxonomy" id="423536"/>
    <lineage>
        <taxon>Eukaryota</taxon>
        <taxon>Sar</taxon>
        <taxon>Alveolata</taxon>
        <taxon>Perkinsozoa</taxon>
        <taxon>Perkinsea</taxon>
        <taxon>Perkinsida</taxon>
        <taxon>Perkinsidae</taxon>
        <taxon>Perkinsus</taxon>
    </lineage>
</organism>
<name>C5LY37_PERM5</name>